<reference evidence="7" key="1">
    <citation type="submission" date="2018-05" db="EMBL/GenBank/DDBJ databases">
        <title>Draft genome of Mucuna pruriens seed.</title>
        <authorList>
            <person name="Nnadi N.E."/>
            <person name="Vos R."/>
            <person name="Hasami M.H."/>
            <person name="Devisetty U.K."/>
            <person name="Aguiy J.C."/>
        </authorList>
    </citation>
    <scope>NUCLEOTIDE SEQUENCE [LARGE SCALE GENOMIC DNA]</scope>
    <source>
        <strain evidence="7">JCA_2017</strain>
    </source>
</reference>
<evidence type="ECO:0000256" key="1">
    <source>
        <dbReference type="ARBA" id="ARBA00001936"/>
    </source>
</evidence>
<dbReference type="PANTHER" id="PTHR13315">
    <property type="entry name" value="METALLO PHOSPHOESTERASE RELATED"/>
    <property type="match status" value="1"/>
</dbReference>
<dbReference type="EMBL" id="QJKJ01007161">
    <property type="protein sequence ID" value="RDX84067.1"/>
    <property type="molecule type" value="Genomic_DNA"/>
</dbReference>
<dbReference type="PANTHER" id="PTHR13315:SF0">
    <property type="entry name" value="METALLOPHOSPHOESTERASE 1"/>
    <property type="match status" value="1"/>
</dbReference>
<comment type="cofactor">
    <cofactor evidence="1">
        <name>Mn(2+)</name>
        <dbReference type="ChEBI" id="CHEBI:29035"/>
    </cofactor>
</comment>
<dbReference type="GO" id="GO:0016020">
    <property type="term" value="C:membrane"/>
    <property type="evidence" value="ECO:0007669"/>
    <property type="project" value="GOC"/>
</dbReference>
<dbReference type="GO" id="GO:0046872">
    <property type="term" value="F:metal ion binding"/>
    <property type="evidence" value="ECO:0007669"/>
    <property type="project" value="UniProtKB-KW"/>
</dbReference>
<dbReference type="InterPro" id="IPR029052">
    <property type="entry name" value="Metallo-depent_PP-like"/>
</dbReference>
<evidence type="ECO:0000256" key="2">
    <source>
        <dbReference type="ARBA" id="ARBA00022723"/>
    </source>
</evidence>
<gene>
    <name evidence="7" type="primary">mppe1</name>
    <name evidence="7" type="ORF">CR513_34934</name>
</gene>
<protein>
    <submittedName>
        <fullName evidence="7">Metallophosphoesterase 1</fullName>
    </submittedName>
</protein>
<keyword evidence="4 6" id="KW-0472">Membrane</keyword>
<feature type="non-terminal residue" evidence="7">
    <location>
        <position position="371"/>
    </location>
</feature>
<dbReference type="AlphaFoldDB" id="A0A371G0I2"/>
<keyword evidence="5" id="KW-0464">Manganese</keyword>
<name>A0A371G0I2_MUCPR</name>
<evidence type="ECO:0000313" key="8">
    <source>
        <dbReference type="Proteomes" id="UP000257109"/>
    </source>
</evidence>
<keyword evidence="6" id="KW-0812">Transmembrane</keyword>
<keyword evidence="8" id="KW-1185">Reference proteome</keyword>
<proteinExistence type="predicted"/>
<comment type="caution">
    <text evidence="7">The sequence shown here is derived from an EMBL/GenBank/DDBJ whole genome shotgun (WGS) entry which is preliminary data.</text>
</comment>
<keyword evidence="2" id="KW-0479">Metal-binding</keyword>
<dbReference type="STRING" id="157652.A0A371G0I2"/>
<evidence type="ECO:0000313" key="7">
    <source>
        <dbReference type="EMBL" id="RDX84067.1"/>
    </source>
</evidence>
<dbReference type="GO" id="GO:0016787">
    <property type="term" value="F:hydrolase activity"/>
    <property type="evidence" value="ECO:0007669"/>
    <property type="project" value="UniProtKB-KW"/>
</dbReference>
<keyword evidence="6" id="KW-1133">Transmembrane helix</keyword>
<evidence type="ECO:0000256" key="5">
    <source>
        <dbReference type="ARBA" id="ARBA00023211"/>
    </source>
</evidence>
<dbReference type="GO" id="GO:0006506">
    <property type="term" value="P:GPI anchor biosynthetic process"/>
    <property type="evidence" value="ECO:0007669"/>
    <property type="project" value="InterPro"/>
</dbReference>
<evidence type="ECO:0000256" key="4">
    <source>
        <dbReference type="ARBA" id="ARBA00023136"/>
    </source>
</evidence>
<organism evidence="7 8">
    <name type="scientific">Mucuna pruriens</name>
    <name type="common">Velvet bean</name>
    <name type="synonym">Dolichos pruriens</name>
    <dbReference type="NCBI Taxonomy" id="157652"/>
    <lineage>
        <taxon>Eukaryota</taxon>
        <taxon>Viridiplantae</taxon>
        <taxon>Streptophyta</taxon>
        <taxon>Embryophyta</taxon>
        <taxon>Tracheophyta</taxon>
        <taxon>Spermatophyta</taxon>
        <taxon>Magnoliopsida</taxon>
        <taxon>eudicotyledons</taxon>
        <taxon>Gunneridae</taxon>
        <taxon>Pentapetalae</taxon>
        <taxon>rosids</taxon>
        <taxon>fabids</taxon>
        <taxon>Fabales</taxon>
        <taxon>Fabaceae</taxon>
        <taxon>Papilionoideae</taxon>
        <taxon>50 kb inversion clade</taxon>
        <taxon>NPAAA clade</taxon>
        <taxon>indigoferoid/millettioid clade</taxon>
        <taxon>Phaseoleae</taxon>
        <taxon>Mucuna</taxon>
    </lineage>
</organism>
<feature type="non-terminal residue" evidence="7">
    <location>
        <position position="1"/>
    </location>
</feature>
<feature type="transmembrane region" description="Helical" evidence="6">
    <location>
        <begin position="21"/>
        <end position="39"/>
    </location>
</feature>
<dbReference type="Proteomes" id="UP000257109">
    <property type="component" value="Unassembled WGS sequence"/>
</dbReference>
<accession>A0A371G0I2</accession>
<dbReference type="InterPro" id="IPR033308">
    <property type="entry name" value="PGAP5/Cdc1/Ted1"/>
</dbReference>
<keyword evidence="3" id="KW-0378">Hydrolase</keyword>
<evidence type="ECO:0000256" key="3">
    <source>
        <dbReference type="ARBA" id="ARBA00022801"/>
    </source>
</evidence>
<dbReference type="SUPFAM" id="SSF56300">
    <property type="entry name" value="Metallo-dependent phosphatases"/>
    <property type="match status" value="1"/>
</dbReference>
<sequence>SGKSGAEEAESERGMVFGYRVLSVALFAIAFVVLLEEWVSTPVCNPLRRDPQQDDLKVMMVADLLLSEANHFFEDYYMSKFFRVLSHFLPLYKPKSFETLRPDLLLVLGDVSARGSELTRAKWASVLRRFYRVLGPFVGLPFHAVLGDRDIGYCDDLDVEKVSWIASKLPGLDSSGCAAFEIGNVSFVTLNSVALLCGNGALRFEVERVIERESVELRGTERVNADVLSGSGPVVLLHLPLDPTRNEHYGGVGDFDRSSKEGLDVMPKNREVTGGDLYELHRTLPLNASEYILQALKPRTREITVPAMSWNARDDPGFVIATFQNEGRAVSISYCSLARESHILLVYISVIVVKGIAGKITPAQTSKQKGK</sequence>
<evidence type="ECO:0000256" key="6">
    <source>
        <dbReference type="SAM" id="Phobius"/>
    </source>
</evidence>
<dbReference type="OrthoDB" id="9984693at2759"/>